<sequence length="109" mass="12544">MTSIEIKTMEEFEQHIAAGELVYVDYWKDNCPNCKMLDLSFQEFKNSSIADKVKVLKVKLEEVGENFFFDRNVRQTPTLVLYKGGEEVSRLNGFIPPEHIEEAVVAQEA</sequence>
<evidence type="ECO:0000313" key="45">
    <source>
        <dbReference type="Proteomes" id="UP000591929"/>
    </source>
</evidence>
<evidence type="ECO:0000313" key="14">
    <source>
        <dbReference type="EMBL" id="MBC2003639.1"/>
    </source>
</evidence>
<dbReference type="Proteomes" id="UP000532866">
    <property type="component" value="Unassembled WGS sequence"/>
</dbReference>
<evidence type="ECO:0000313" key="40">
    <source>
        <dbReference type="Proteomes" id="UP000553016"/>
    </source>
</evidence>
<evidence type="ECO:0000313" key="36">
    <source>
        <dbReference type="Proteomes" id="UP000546806"/>
    </source>
</evidence>
<dbReference type="Proteomes" id="UP000585696">
    <property type="component" value="Unassembled WGS sequence"/>
</dbReference>
<dbReference type="EMBL" id="JAARYY010000008">
    <property type="protein sequence ID" value="MBC2245089.1"/>
    <property type="molecule type" value="Genomic_DNA"/>
</dbReference>
<dbReference type="PANTHER" id="PTHR10438">
    <property type="entry name" value="THIOREDOXIN"/>
    <property type="match status" value="1"/>
</dbReference>
<dbReference type="InterPro" id="IPR013766">
    <property type="entry name" value="Thioredoxin_domain"/>
</dbReference>
<evidence type="ECO:0000313" key="39">
    <source>
        <dbReference type="Proteomes" id="UP000550367"/>
    </source>
</evidence>
<dbReference type="EMBL" id="JAASWV010000027">
    <property type="protein sequence ID" value="MBC2312218.1"/>
    <property type="molecule type" value="Genomic_DNA"/>
</dbReference>
<dbReference type="EMBL" id="JAASTX010000028">
    <property type="protein sequence ID" value="MBC1493244.1"/>
    <property type="molecule type" value="Genomic_DNA"/>
</dbReference>
<dbReference type="EMBL" id="JAARYH010000001">
    <property type="protein sequence ID" value="MBC2165005.1"/>
    <property type="molecule type" value="Genomic_DNA"/>
</dbReference>
<dbReference type="OrthoDB" id="32134at2"/>
<evidence type="ECO:0000313" key="34">
    <source>
        <dbReference type="Proteomes" id="UP000544413"/>
    </source>
</evidence>
<dbReference type="Proteomes" id="UP000029844">
    <property type="component" value="Unassembled WGS sequence"/>
</dbReference>
<proteinExistence type="predicted"/>
<evidence type="ECO:0000313" key="28">
    <source>
        <dbReference type="Proteomes" id="UP000533953"/>
    </source>
</evidence>
<dbReference type="EMBL" id="JAARXI010000007">
    <property type="protein sequence ID" value="MBC2117562.1"/>
    <property type="molecule type" value="Genomic_DNA"/>
</dbReference>
<evidence type="ECO:0000313" key="29">
    <source>
        <dbReference type="Proteomes" id="UP000539064"/>
    </source>
</evidence>
<dbReference type="STRING" id="1552123.EP57_10135"/>
<dbReference type="EMBL" id="JAARPL010000007">
    <property type="protein sequence ID" value="MBC1372894.1"/>
    <property type="molecule type" value="Genomic_DNA"/>
</dbReference>
<dbReference type="InterPro" id="IPR050620">
    <property type="entry name" value="Thioredoxin_H-type-like"/>
</dbReference>
<dbReference type="Proteomes" id="UP000550367">
    <property type="component" value="Unassembled WGS sequence"/>
</dbReference>
<evidence type="ECO:0000259" key="1">
    <source>
        <dbReference type="PROSITE" id="PS51352"/>
    </source>
</evidence>
<evidence type="ECO:0000313" key="35">
    <source>
        <dbReference type="Proteomes" id="UP000546244"/>
    </source>
</evidence>
<evidence type="ECO:0000313" key="5">
    <source>
        <dbReference type="EMBL" id="MBC1372894.1"/>
    </source>
</evidence>
<evidence type="ECO:0000313" key="12">
    <source>
        <dbReference type="EMBL" id="MBC1792618.1"/>
    </source>
</evidence>
<dbReference type="EMBL" id="JAARZT010000014">
    <property type="protein sequence ID" value="MBC2293278.1"/>
    <property type="molecule type" value="Genomic_DNA"/>
</dbReference>
<dbReference type="Proteomes" id="UP000543005">
    <property type="component" value="Unassembled WGS sequence"/>
</dbReference>
<organism evidence="2 24">
    <name type="scientific">Listeria booriae</name>
    <dbReference type="NCBI Taxonomy" id="1552123"/>
    <lineage>
        <taxon>Bacteria</taxon>
        <taxon>Bacillati</taxon>
        <taxon>Bacillota</taxon>
        <taxon>Bacilli</taxon>
        <taxon>Bacillales</taxon>
        <taxon>Listeriaceae</taxon>
        <taxon>Listeria</taxon>
    </lineage>
</organism>
<evidence type="ECO:0000313" key="32">
    <source>
        <dbReference type="Proteomes" id="UP000543005"/>
    </source>
</evidence>
<dbReference type="Proteomes" id="UP000546806">
    <property type="component" value="Unassembled WGS sequence"/>
</dbReference>
<evidence type="ECO:0000313" key="7">
    <source>
        <dbReference type="EMBL" id="MBC1493244.1"/>
    </source>
</evidence>
<dbReference type="Pfam" id="PF00085">
    <property type="entry name" value="Thioredoxin"/>
    <property type="match status" value="1"/>
</dbReference>
<dbReference type="Proteomes" id="UP000519573">
    <property type="component" value="Unassembled WGS sequence"/>
</dbReference>
<dbReference type="PROSITE" id="PS51352">
    <property type="entry name" value="THIOREDOXIN_2"/>
    <property type="match status" value="1"/>
</dbReference>
<name>A0A099W812_9LIST</name>
<dbReference type="Proteomes" id="UP000565628">
    <property type="component" value="Unassembled WGS sequence"/>
</dbReference>
<evidence type="ECO:0000313" key="13">
    <source>
        <dbReference type="EMBL" id="MBC1795692.1"/>
    </source>
</evidence>
<dbReference type="CDD" id="cd02947">
    <property type="entry name" value="TRX_family"/>
    <property type="match status" value="1"/>
</dbReference>
<evidence type="ECO:0000313" key="11">
    <source>
        <dbReference type="EMBL" id="MBC1778321.1"/>
    </source>
</evidence>
<evidence type="ECO:0000313" key="6">
    <source>
        <dbReference type="EMBL" id="MBC1400144.1"/>
    </source>
</evidence>
<evidence type="ECO:0000313" key="44">
    <source>
        <dbReference type="Proteomes" id="UP000586951"/>
    </source>
</evidence>
<dbReference type="Proteomes" id="UP000543379">
    <property type="component" value="Unassembled WGS sequence"/>
</dbReference>
<dbReference type="EMBL" id="JAARWW010000003">
    <property type="protein sequence ID" value="MBC2003639.1"/>
    <property type="molecule type" value="Genomic_DNA"/>
</dbReference>
<dbReference type="EMBL" id="JAARZS010000013">
    <property type="protein sequence ID" value="MBC2284042.1"/>
    <property type="molecule type" value="Genomic_DNA"/>
</dbReference>
<evidence type="ECO:0000313" key="37">
    <source>
        <dbReference type="Proteomes" id="UP000547643"/>
    </source>
</evidence>
<evidence type="ECO:0000313" key="4">
    <source>
        <dbReference type="EMBL" id="MBC1330355.1"/>
    </source>
</evidence>
<dbReference type="Proteomes" id="UP000544413">
    <property type="component" value="Unassembled WGS sequence"/>
</dbReference>
<dbReference type="eggNOG" id="COG0526">
    <property type="taxonomic scope" value="Bacteria"/>
</dbReference>
<dbReference type="EMBL" id="JAARMV010000003">
    <property type="protein sequence ID" value="MBC2372963.1"/>
    <property type="molecule type" value="Genomic_DNA"/>
</dbReference>
<dbReference type="Proteomes" id="UP000529446">
    <property type="component" value="Unassembled WGS sequence"/>
</dbReference>
<evidence type="ECO:0000313" key="22">
    <source>
        <dbReference type="EMBL" id="MBC2312218.1"/>
    </source>
</evidence>
<dbReference type="EMBL" id="JNFA01000024">
    <property type="protein sequence ID" value="KGL40255.1"/>
    <property type="molecule type" value="Genomic_DNA"/>
</dbReference>
<gene>
    <name evidence="2" type="ORF">EP57_10135</name>
    <name evidence="4" type="ORF">HB759_00205</name>
    <name evidence="3" type="ORF">HB811_00290</name>
    <name evidence="6" type="ORF">HB836_00950</name>
    <name evidence="5" type="ORF">HB847_11010</name>
    <name evidence="8" type="ORF">HB902_03220</name>
    <name evidence="10" type="ORF">HB904_01205</name>
    <name evidence="9" type="ORF">HB907_05400</name>
    <name evidence="23" type="ORF">HBP98_13195</name>
    <name evidence="11" type="ORF">HCA46_05660</name>
    <name evidence="12" type="ORF">HCA52_04225</name>
    <name evidence="13" type="ORF">HCA55_03090</name>
    <name evidence="14" type="ORF">HCA78_07680</name>
    <name evidence="15" type="ORF">HCB06_13105</name>
    <name evidence="19" type="ORF">HCB25_13485</name>
    <name evidence="16" type="ORF">HCB26_00285</name>
    <name evidence="17" type="ORF">HCB27_07150</name>
    <name evidence="18" type="ORF">HCB35_03295</name>
    <name evidence="20" type="ORF">HCB69_06595</name>
    <name evidence="21" type="ORF">HCC36_08575</name>
    <name evidence="7" type="ORF">HCI99_15595</name>
    <name evidence="22" type="ORF">HCJ81_15090</name>
</gene>
<dbReference type="AlphaFoldDB" id="A0A099W812"/>
<comment type="caution">
    <text evidence="2">The sequence shown here is derived from an EMBL/GenBank/DDBJ whole genome shotgun (WGS) entry which is preliminary data.</text>
</comment>
<evidence type="ECO:0000313" key="15">
    <source>
        <dbReference type="EMBL" id="MBC2117562.1"/>
    </source>
</evidence>
<dbReference type="Proteomes" id="UP000533953">
    <property type="component" value="Unassembled WGS sequence"/>
</dbReference>
<evidence type="ECO:0000313" key="20">
    <source>
        <dbReference type="EMBL" id="MBC2284042.1"/>
    </source>
</evidence>
<evidence type="ECO:0000313" key="16">
    <source>
        <dbReference type="EMBL" id="MBC2165005.1"/>
    </source>
</evidence>
<dbReference type="Proteomes" id="UP000574104">
    <property type="component" value="Unassembled WGS sequence"/>
</dbReference>
<dbReference type="Proteomes" id="UP000541735">
    <property type="component" value="Unassembled WGS sequence"/>
</dbReference>
<dbReference type="Proteomes" id="UP000546244">
    <property type="component" value="Unassembled WGS sequence"/>
</dbReference>
<evidence type="ECO:0000313" key="2">
    <source>
        <dbReference type="EMBL" id="KGL40255.1"/>
    </source>
</evidence>
<dbReference type="Proteomes" id="UP000591929">
    <property type="component" value="Unassembled WGS sequence"/>
</dbReference>
<dbReference type="RefSeq" id="WP_036086318.1">
    <property type="nucleotide sequence ID" value="NZ_CBCSHQ010000002.1"/>
</dbReference>
<evidence type="ECO:0000313" key="41">
    <source>
        <dbReference type="Proteomes" id="UP000565628"/>
    </source>
</evidence>
<reference evidence="25 26" key="2">
    <citation type="submission" date="2020-03" db="EMBL/GenBank/DDBJ databases">
        <title>Soil Listeria distribution.</title>
        <authorList>
            <person name="Liao J."/>
            <person name="Wiedmann M."/>
        </authorList>
    </citation>
    <scope>NUCLEOTIDE SEQUENCE [LARGE SCALE GENOMIC DNA]</scope>
    <source>
        <strain evidence="22 41">FSL L7-0039</strain>
        <strain evidence="21 32">FSL L7-0051</strain>
        <strain evidence="20 43">FSL L7-0054</strain>
        <strain evidence="18 40">FSL L7-0149</strain>
        <strain evidence="19 39">FSL L7-0153</strain>
        <strain evidence="16 25">FSL L7-0245</strain>
        <strain evidence="17 30">FSL L7-0259</strain>
        <strain evidence="15 26">FSL L7-0360</strain>
        <strain evidence="14 36">FSL L7-0435</strain>
        <strain evidence="12 29">FSL L7-0978</strain>
        <strain evidence="13 38">FSL L7-0990</strain>
        <strain evidence="11 37">FSL L7-1017</strain>
        <strain evidence="10 42">FSL L7-1299</strain>
        <strain evidence="8 31">FSL L7-1387</strain>
        <strain evidence="9 44">FSL L7-1427</strain>
        <strain evidence="7 28">FSL L7-1547</strain>
        <strain evidence="6 34">FSL L7-1658</strain>
        <strain evidence="5 45">FSL L7-1681</strain>
        <strain evidence="3 33">FSL L7-1816</strain>
        <strain evidence="4 27">FSL L7-1833</strain>
        <strain evidence="23 35">FSL L7-1850</strain>
    </source>
</reference>
<evidence type="ECO:0000313" key="31">
    <source>
        <dbReference type="Proteomes" id="UP000541955"/>
    </source>
</evidence>
<dbReference type="Proteomes" id="UP000553016">
    <property type="component" value="Unassembled WGS sequence"/>
</dbReference>
<evidence type="ECO:0000313" key="10">
    <source>
        <dbReference type="EMBL" id="MBC1614797.1"/>
    </source>
</evidence>
<reference evidence="2 24" key="1">
    <citation type="submission" date="2014-05" db="EMBL/GenBank/DDBJ databases">
        <title>Novel Listeriaceae from food processing environments.</title>
        <authorList>
            <person name="den Bakker H.C."/>
        </authorList>
    </citation>
    <scope>NUCLEOTIDE SEQUENCE [LARGE SCALE GENOMIC DNA]</scope>
    <source>
        <strain evidence="2 24">FSL A5-0281</strain>
    </source>
</reference>
<dbReference type="EMBL" id="JAARYD010000003">
    <property type="protein sequence ID" value="MBC2176385.1"/>
    <property type="molecule type" value="Genomic_DNA"/>
</dbReference>
<evidence type="ECO:0000313" key="43">
    <source>
        <dbReference type="Proteomes" id="UP000585696"/>
    </source>
</evidence>
<evidence type="ECO:0000313" key="8">
    <source>
        <dbReference type="EMBL" id="MBC1561070.1"/>
    </source>
</evidence>
<feature type="domain" description="Thioredoxin" evidence="1">
    <location>
        <begin position="1"/>
        <end position="109"/>
    </location>
</feature>
<evidence type="ECO:0000313" key="23">
    <source>
        <dbReference type="EMBL" id="MBC2372963.1"/>
    </source>
</evidence>
<evidence type="ECO:0000313" key="21">
    <source>
        <dbReference type="EMBL" id="MBC2293278.1"/>
    </source>
</evidence>
<evidence type="ECO:0000313" key="27">
    <source>
        <dbReference type="Proteomes" id="UP000532866"/>
    </source>
</evidence>
<evidence type="ECO:0000313" key="30">
    <source>
        <dbReference type="Proteomes" id="UP000541735"/>
    </source>
</evidence>
<dbReference type="Proteomes" id="UP000548082">
    <property type="component" value="Unassembled WGS sequence"/>
</dbReference>
<evidence type="ECO:0000313" key="9">
    <source>
        <dbReference type="EMBL" id="MBC1564834.1"/>
    </source>
</evidence>
<protein>
    <submittedName>
        <fullName evidence="2 3">Thioredoxin</fullName>
    </submittedName>
</protein>
<dbReference type="Proteomes" id="UP000586951">
    <property type="component" value="Unassembled WGS sequence"/>
</dbReference>
<dbReference type="PANTHER" id="PTHR10438:SF468">
    <property type="entry name" value="THIOREDOXIN-1-RELATED"/>
    <property type="match status" value="1"/>
</dbReference>
<dbReference type="InterPro" id="IPR036249">
    <property type="entry name" value="Thioredoxin-like_sf"/>
</dbReference>
<evidence type="ECO:0000313" key="38">
    <source>
        <dbReference type="Proteomes" id="UP000548082"/>
    </source>
</evidence>
<dbReference type="EMBL" id="JAARVG010000003">
    <property type="protein sequence ID" value="MBC1792618.1"/>
    <property type="molecule type" value="Genomic_DNA"/>
</dbReference>
<dbReference type="Proteomes" id="UP000547643">
    <property type="component" value="Unassembled WGS sequence"/>
</dbReference>
<evidence type="ECO:0000313" key="42">
    <source>
        <dbReference type="Proteomes" id="UP000574104"/>
    </source>
</evidence>
<dbReference type="EMBL" id="JAARZA010000001">
    <property type="protein sequence ID" value="MBC2239493.1"/>
    <property type="molecule type" value="Genomic_DNA"/>
</dbReference>
<dbReference type="EMBL" id="JAARUV010000001">
    <property type="protein sequence ID" value="MBC1778321.1"/>
    <property type="molecule type" value="Genomic_DNA"/>
</dbReference>
<dbReference type="EMBL" id="JAARRU010000001">
    <property type="protein sequence ID" value="MBC1564834.1"/>
    <property type="molecule type" value="Genomic_DNA"/>
</dbReference>
<dbReference type="EMBL" id="JAAROV010000001">
    <property type="protein sequence ID" value="MBC1315193.1"/>
    <property type="molecule type" value="Genomic_DNA"/>
</dbReference>
<evidence type="ECO:0000313" key="18">
    <source>
        <dbReference type="EMBL" id="MBC2239493.1"/>
    </source>
</evidence>
<dbReference type="GeneID" id="58717728"/>
<evidence type="ECO:0000313" key="17">
    <source>
        <dbReference type="EMBL" id="MBC2176385.1"/>
    </source>
</evidence>
<evidence type="ECO:0000313" key="25">
    <source>
        <dbReference type="Proteomes" id="UP000519573"/>
    </source>
</evidence>
<evidence type="ECO:0000313" key="33">
    <source>
        <dbReference type="Proteomes" id="UP000543379"/>
    </source>
</evidence>
<dbReference type="EMBL" id="JAARRW010000001">
    <property type="protein sequence ID" value="MBC1561070.1"/>
    <property type="molecule type" value="Genomic_DNA"/>
</dbReference>
<evidence type="ECO:0000313" key="26">
    <source>
        <dbReference type="Proteomes" id="UP000529446"/>
    </source>
</evidence>
<dbReference type="EMBL" id="JAARSH010000001">
    <property type="protein sequence ID" value="MBC1614797.1"/>
    <property type="molecule type" value="Genomic_DNA"/>
</dbReference>
<dbReference type="EMBL" id="JAARPT010000001">
    <property type="protein sequence ID" value="MBC1400144.1"/>
    <property type="molecule type" value="Genomic_DNA"/>
</dbReference>
<dbReference type="SUPFAM" id="SSF52833">
    <property type="entry name" value="Thioredoxin-like"/>
    <property type="match status" value="1"/>
</dbReference>
<evidence type="ECO:0000313" key="19">
    <source>
        <dbReference type="EMBL" id="MBC2245089.1"/>
    </source>
</evidence>
<dbReference type="Proteomes" id="UP000541955">
    <property type="component" value="Unassembled WGS sequence"/>
</dbReference>
<dbReference type="Proteomes" id="UP000539064">
    <property type="component" value="Unassembled WGS sequence"/>
</dbReference>
<evidence type="ECO:0000313" key="3">
    <source>
        <dbReference type="EMBL" id="MBC1315193.1"/>
    </source>
</evidence>
<dbReference type="EMBL" id="JAAROL010000001">
    <property type="protein sequence ID" value="MBC1330355.1"/>
    <property type="molecule type" value="Genomic_DNA"/>
</dbReference>
<accession>A0A099W812</accession>
<dbReference type="EMBL" id="JAARVD010000001">
    <property type="protein sequence ID" value="MBC1795692.1"/>
    <property type="molecule type" value="Genomic_DNA"/>
</dbReference>
<dbReference type="Gene3D" id="3.40.30.10">
    <property type="entry name" value="Glutaredoxin"/>
    <property type="match status" value="1"/>
</dbReference>
<keyword evidence="24" id="KW-1185">Reference proteome</keyword>
<evidence type="ECO:0000313" key="24">
    <source>
        <dbReference type="Proteomes" id="UP000029844"/>
    </source>
</evidence>